<evidence type="ECO:0000313" key="2">
    <source>
        <dbReference type="Proteomes" id="UP000281514"/>
    </source>
</evidence>
<reference evidence="1 2" key="1">
    <citation type="submission" date="2018-08" db="EMBL/GenBank/DDBJ databases">
        <title>Recombination of ecologically and evolutionarily significant loci maintains genetic cohesion in the Pseudomonas syringae species complex.</title>
        <authorList>
            <person name="Dillon M."/>
            <person name="Thakur S."/>
            <person name="Almeida R.N.D."/>
            <person name="Weir B.S."/>
            <person name="Guttman D.S."/>
        </authorList>
    </citation>
    <scope>NUCLEOTIDE SEQUENCE [LARGE SCALE GENOMIC DNA]</scope>
    <source>
        <strain evidence="1 2">ICMP 9749</strain>
    </source>
</reference>
<evidence type="ECO:0000313" key="1">
    <source>
        <dbReference type="EMBL" id="RMU23913.1"/>
    </source>
</evidence>
<organism evidence="1 2">
    <name type="scientific">Pseudomonas avellanae</name>
    <dbReference type="NCBI Taxonomy" id="46257"/>
    <lineage>
        <taxon>Bacteria</taxon>
        <taxon>Pseudomonadati</taxon>
        <taxon>Pseudomonadota</taxon>
        <taxon>Gammaproteobacteria</taxon>
        <taxon>Pseudomonadales</taxon>
        <taxon>Pseudomonadaceae</taxon>
        <taxon>Pseudomonas</taxon>
    </lineage>
</organism>
<name>A0A3M5SRP6_9PSED</name>
<proteinExistence type="predicted"/>
<gene>
    <name evidence="1" type="ORF">ALP32_200426</name>
</gene>
<dbReference type="Proteomes" id="UP000281514">
    <property type="component" value="Unassembled WGS sequence"/>
</dbReference>
<sequence>MHLRFVGCEHLVIQIAGTVLAQITHPRDNRGRAGHVVGLVISCGEGVIPTAQGHPTTAFDLARQLALQCVLEIYLVEGQVHRVFIGGGCVLYLRLGVLEAPRILVALAQVGVYERLCRLIQGALHGV</sequence>
<comment type="caution">
    <text evidence="1">The sequence shown here is derived from an EMBL/GenBank/DDBJ whole genome shotgun (WGS) entry which is preliminary data.</text>
</comment>
<dbReference type="EMBL" id="RBTX01000729">
    <property type="protein sequence ID" value="RMU23913.1"/>
    <property type="molecule type" value="Genomic_DNA"/>
</dbReference>
<accession>A0A3M5SRP6</accession>
<dbReference type="AlphaFoldDB" id="A0A3M5SRP6"/>
<protein>
    <submittedName>
        <fullName evidence="1">Uncharacterized protein</fullName>
    </submittedName>
</protein>